<dbReference type="EMBL" id="JAAAIN010001981">
    <property type="protein sequence ID" value="KAG0298589.1"/>
    <property type="molecule type" value="Genomic_DNA"/>
</dbReference>
<feature type="region of interest" description="Disordered" evidence="1">
    <location>
        <begin position="58"/>
        <end position="78"/>
    </location>
</feature>
<keyword evidence="3" id="KW-1185">Reference proteome</keyword>
<dbReference type="AlphaFoldDB" id="A0A9P6UHA6"/>
<organism evidence="2 3">
    <name type="scientific">Linnemannia gamsii</name>
    <dbReference type="NCBI Taxonomy" id="64522"/>
    <lineage>
        <taxon>Eukaryota</taxon>
        <taxon>Fungi</taxon>
        <taxon>Fungi incertae sedis</taxon>
        <taxon>Mucoromycota</taxon>
        <taxon>Mortierellomycotina</taxon>
        <taxon>Mortierellomycetes</taxon>
        <taxon>Mortierellales</taxon>
        <taxon>Mortierellaceae</taxon>
        <taxon>Linnemannia</taxon>
    </lineage>
</organism>
<name>A0A9P6UHA6_9FUNG</name>
<gene>
    <name evidence="2" type="ORF">BGZ97_004009</name>
</gene>
<evidence type="ECO:0000256" key="1">
    <source>
        <dbReference type="SAM" id="MobiDB-lite"/>
    </source>
</evidence>
<sequence>MAPEFWLRLRARIAAIDTATVLVEGSVPYAESAILQNASVRKPEYLLQNEPIHTKPILRKREREEEMEAHEDNLASSPTYKKSVISPFEKTFRKAELNVGSNQARKLLKQRIAQEEESPMKDLYAAKLPKDCQPISEADQTSSFVLGMLRPLFDRPDCSRLAHTAYHRHIGQHICATV</sequence>
<evidence type="ECO:0000313" key="2">
    <source>
        <dbReference type="EMBL" id="KAG0298589.1"/>
    </source>
</evidence>
<reference evidence="2" key="1">
    <citation type="journal article" date="2020" name="Fungal Divers.">
        <title>Resolving the Mortierellaceae phylogeny through synthesis of multi-gene phylogenetics and phylogenomics.</title>
        <authorList>
            <person name="Vandepol N."/>
            <person name="Liber J."/>
            <person name="Desiro A."/>
            <person name="Na H."/>
            <person name="Kennedy M."/>
            <person name="Barry K."/>
            <person name="Grigoriev I.V."/>
            <person name="Miller A.N."/>
            <person name="O'Donnell K."/>
            <person name="Stajich J.E."/>
            <person name="Bonito G."/>
        </authorList>
    </citation>
    <scope>NUCLEOTIDE SEQUENCE</scope>
    <source>
        <strain evidence="2">NVP60</strain>
    </source>
</reference>
<comment type="caution">
    <text evidence="2">The sequence shown here is derived from an EMBL/GenBank/DDBJ whole genome shotgun (WGS) entry which is preliminary data.</text>
</comment>
<accession>A0A9P6UHA6</accession>
<proteinExistence type="predicted"/>
<dbReference type="OrthoDB" id="2382950at2759"/>
<dbReference type="Proteomes" id="UP000823405">
    <property type="component" value="Unassembled WGS sequence"/>
</dbReference>
<evidence type="ECO:0000313" key="3">
    <source>
        <dbReference type="Proteomes" id="UP000823405"/>
    </source>
</evidence>
<protein>
    <submittedName>
        <fullName evidence="2">Uncharacterized protein</fullName>
    </submittedName>
</protein>